<name>A0A3A2ZHE8_9EURO</name>
<dbReference type="EMBL" id="MVGC01000158">
    <property type="protein sequence ID" value="RJE22649.1"/>
    <property type="molecule type" value="Genomic_DNA"/>
</dbReference>
<comment type="caution">
    <text evidence="1">The sequence shown here is derived from an EMBL/GenBank/DDBJ whole genome shotgun (WGS) entry which is preliminary data.</text>
</comment>
<keyword evidence="2" id="KW-1185">Reference proteome</keyword>
<proteinExistence type="predicted"/>
<dbReference type="OrthoDB" id="3549294at2759"/>
<accession>A0A3A2ZHE8</accession>
<dbReference type="AlphaFoldDB" id="A0A3A2ZHE8"/>
<dbReference type="Proteomes" id="UP000266188">
    <property type="component" value="Unassembled WGS sequence"/>
</dbReference>
<sequence>MADAARPSQDEFDRVLQESFRTWSSYLNTGNEDYLLPRHAIDLKPLVSQVPPFLGDGLAFPDERLSFACEDNQSTQRKEDLVVNGRSTWRTNKGTCNLPERVLPKQLLLAVGSRLSVMLSEDSPFSDWPRVQGLPGYDEGNYLSVLYFAWAYILSARWVELLNRSADHECRISYTAEGTEGQFPQSDKQAKAQIDIDDDASEEEALWWRAILCSGDGWDATTKYKNHVYLSPWSVSAKDTGFTLKTKASMRGISEPPSSNIALKYLSRFCVHHRLYAQCTVALAGVLYIPFLRGRTVTPHSQNNLLDLNK</sequence>
<organism evidence="1 2">
    <name type="scientific">Aspergillus sclerotialis</name>
    <dbReference type="NCBI Taxonomy" id="2070753"/>
    <lineage>
        <taxon>Eukaryota</taxon>
        <taxon>Fungi</taxon>
        <taxon>Dikarya</taxon>
        <taxon>Ascomycota</taxon>
        <taxon>Pezizomycotina</taxon>
        <taxon>Eurotiomycetes</taxon>
        <taxon>Eurotiomycetidae</taxon>
        <taxon>Eurotiales</taxon>
        <taxon>Aspergillaceae</taxon>
        <taxon>Aspergillus</taxon>
        <taxon>Aspergillus subgen. Polypaecilum</taxon>
    </lineage>
</organism>
<gene>
    <name evidence="1" type="ORF">PHISCL_05032</name>
</gene>
<evidence type="ECO:0000313" key="2">
    <source>
        <dbReference type="Proteomes" id="UP000266188"/>
    </source>
</evidence>
<dbReference type="STRING" id="2070753.A0A3A2ZHE8"/>
<evidence type="ECO:0000313" key="1">
    <source>
        <dbReference type="EMBL" id="RJE22649.1"/>
    </source>
</evidence>
<reference evidence="2" key="1">
    <citation type="submission" date="2017-02" db="EMBL/GenBank/DDBJ databases">
        <authorList>
            <person name="Tafer H."/>
            <person name="Lopandic K."/>
        </authorList>
    </citation>
    <scope>NUCLEOTIDE SEQUENCE [LARGE SCALE GENOMIC DNA]</scope>
    <source>
        <strain evidence="2">CBS 366.77</strain>
    </source>
</reference>
<protein>
    <submittedName>
        <fullName evidence="1">Uncharacterized protein</fullName>
    </submittedName>
</protein>